<evidence type="ECO:0000256" key="5">
    <source>
        <dbReference type="ARBA" id="ARBA00022989"/>
    </source>
</evidence>
<evidence type="ECO:0000256" key="9">
    <source>
        <dbReference type="SAM" id="Phobius"/>
    </source>
</evidence>
<evidence type="ECO:0000256" key="8">
    <source>
        <dbReference type="ARBA" id="ARBA00023180"/>
    </source>
</evidence>
<dbReference type="GO" id="GO:0007189">
    <property type="term" value="P:adenylate cyclase-activating G protein-coupled receptor signaling pathway"/>
    <property type="evidence" value="ECO:0007669"/>
    <property type="project" value="TreeGrafter"/>
</dbReference>
<dbReference type="Pfam" id="PF01825">
    <property type="entry name" value="GPS"/>
    <property type="match status" value="1"/>
</dbReference>
<sequence>MGSCRHYGDLCLLIKKSKSSYLVRILGSTHHILSSLDITCTEPPYGIGLAGHKVWAPCGEGMVGNMTAVCNEDGKYEQKEDNCVLAPIQEMLDKSKIVSVSPATISSIVTILNNVASKSPLLTLPLNKKSTTVGEGLCYVISPYFKIYMFRFNISIYGKENQNNNSTIRSTSSALLNLFESVSENLVNESFAIETSFIQLNKTMFENHFHHDFNFSVEIDIPEASGGSQYITTIVFASMDNVLPPRNEDNSSSMVINGKVVLAKTAAKIRNISITSGILNDTLENPKCVFWNFTLFDGLGGWSDWGCSLLSHNNETISCSCNHTTCFSMLMSPEIIEDENINDITIIGVGISMASLVICLITEALTWKKISTNTTAFLRHVSIINIAVSLLIANIWFIIGAYITDDSKKKNPALCAAVTFFIHLFYLAMFFWMLASALLLLYRTVFVFEGGLSKTSMLVIGFVLGYAAPLVIAVTTMAVTVPSHKYIRENHGCWLNWEDSKALLAFVGPALVIVAINFLILLVVIYKMLSRRAVSNASQAGEQHVLVVIARSMAVLTPFFGLTWSLGIGTIIAPQHKEIHFAFTLCNSLQGGCLFLLPWRSKLREPTNKEGLVSSWDPKFWTPHGKPL</sequence>
<dbReference type="InterPro" id="IPR000203">
    <property type="entry name" value="GPS"/>
</dbReference>
<dbReference type="Ensembl" id="ENSPLAT00000019079.1">
    <property type="protein sequence ID" value="ENSPLAP00000026736.1"/>
    <property type="gene ID" value="ENSPLAG00000014769.1"/>
</dbReference>
<dbReference type="PANTHER" id="PTHR45813:SF4">
    <property type="entry name" value="ADHESION G PROTEIN-COUPLED RECEPTOR F5"/>
    <property type="match status" value="1"/>
</dbReference>
<dbReference type="InterPro" id="IPR000832">
    <property type="entry name" value="GPCR_2_secretin-like"/>
</dbReference>
<keyword evidence="3 9" id="KW-0812">Transmembrane</keyword>
<evidence type="ECO:0000313" key="13">
    <source>
        <dbReference type="Proteomes" id="UP000261500"/>
    </source>
</evidence>
<feature type="transmembrane region" description="Helical" evidence="9">
    <location>
        <begin position="502"/>
        <end position="525"/>
    </location>
</feature>
<dbReference type="PANTHER" id="PTHR45813">
    <property type="entry name" value="IG-LIKE DOMAIN-CONTAINING PROTEIN"/>
    <property type="match status" value="1"/>
</dbReference>
<name>A0A3B3VNZ8_9TELE</name>
<dbReference type="InterPro" id="IPR008078">
    <property type="entry name" value="GPCR_2_Ig-hepta-like_rcpt"/>
</dbReference>
<dbReference type="PRINTS" id="PR00249">
    <property type="entry name" value="GPCRSECRETIN"/>
</dbReference>
<feature type="transmembrane region" description="Helical" evidence="9">
    <location>
        <begin position="457"/>
        <end position="482"/>
    </location>
</feature>
<evidence type="ECO:0000256" key="3">
    <source>
        <dbReference type="ARBA" id="ARBA00022692"/>
    </source>
</evidence>
<dbReference type="PROSITE" id="PS50261">
    <property type="entry name" value="G_PROTEIN_RECEP_F2_4"/>
    <property type="match status" value="1"/>
</dbReference>
<dbReference type="AlphaFoldDB" id="A0A3B3VNZ8"/>
<reference evidence="12" key="2">
    <citation type="submission" date="2025-09" db="UniProtKB">
        <authorList>
            <consortium name="Ensembl"/>
        </authorList>
    </citation>
    <scope>IDENTIFICATION</scope>
</reference>
<evidence type="ECO:0008006" key="14">
    <source>
        <dbReference type="Google" id="ProtNLM"/>
    </source>
</evidence>
<keyword evidence="7" id="KW-1015">Disulfide bond</keyword>
<dbReference type="Gene3D" id="1.20.1070.10">
    <property type="entry name" value="Rhodopsin 7-helix transmembrane proteins"/>
    <property type="match status" value="1"/>
</dbReference>
<evidence type="ECO:0000313" key="12">
    <source>
        <dbReference type="Ensembl" id="ENSPLAP00000026736.1"/>
    </source>
</evidence>
<dbReference type="Gene3D" id="2.60.220.50">
    <property type="match status" value="1"/>
</dbReference>
<dbReference type="Pfam" id="PF00002">
    <property type="entry name" value="7tm_2"/>
    <property type="match status" value="1"/>
</dbReference>
<dbReference type="GO" id="GO:0004930">
    <property type="term" value="F:G protein-coupled receptor activity"/>
    <property type="evidence" value="ECO:0007669"/>
    <property type="project" value="InterPro"/>
</dbReference>
<evidence type="ECO:0000256" key="2">
    <source>
        <dbReference type="ARBA" id="ARBA00007343"/>
    </source>
</evidence>
<feature type="transmembrane region" description="Helical" evidence="9">
    <location>
        <begin position="377"/>
        <end position="403"/>
    </location>
</feature>
<evidence type="ECO:0000259" key="11">
    <source>
        <dbReference type="PROSITE" id="PS50261"/>
    </source>
</evidence>
<evidence type="ECO:0000259" key="10">
    <source>
        <dbReference type="PROSITE" id="PS50221"/>
    </source>
</evidence>
<feature type="transmembrane region" description="Helical" evidence="9">
    <location>
        <begin position="344"/>
        <end position="365"/>
    </location>
</feature>
<keyword evidence="5 9" id="KW-1133">Transmembrane helix</keyword>
<protein>
    <recommendedName>
        <fullName evidence="14">Adhesion G protein-coupled receptor F7</fullName>
    </recommendedName>
</protein>
<keyword evidence="8" id="KW-0325">Glycoprotein</keyword>
<evidence type="ECO:0000256" key="1">
    <source>
        <dbReference type="ARBA" id="ARBA00004141"/>
    </source>
</evidence>
<dbReference type="STRING" id="48699.ENSPLAP00000026736"/>
<feature type="domain" description="G-protein coupled receptors family 2 profile 2" evidence="11">
    <location>
        <begin position="341"/>
        <end position="602"/>
    </location>
</feature>
<feature type="transmembrane region" description="Helical" evidence="9">
    <location>
        <begin position="423"/>
        <end position="445"/>
    </location>
</feature>
<dbReference type="GO" id="GO:0016020">
    <property type="term" value="C:membrane"/>
    <property type="evidence" value="ECO:0007669"/>
    <property type="project" value="UniProtKB-SubCell"/>
</dbReference>
<organism evidence="12 13">
    <name type="scientific">Poecilia latipinna</name>
    <name type="common">sailfin molly</name>
    <dbReference type="NCBI Taxonomy" id="48699"/>
    <lineage>
        <taxon>Eukaryota</taxon>
        <taxon>Metazoa</taxon>
        <taxon>Chordata</taxon>
        <taxon>Craniata</taxon>
        <taxon>Vertebrata</taxon>
        <taxon>Euteleostomi</taxon>
        <taxon>Actinopterygii</taxon>
        <taxon>Neopterygii</taxon>
        <taxon>Teleostei</taxon>
        <taxon>Neoteleostei</taxon>
        <taxon>Acanthomorphata</taxon>
        <taxon>Ovalentaria</taxon>
        <taxon>Atherinomorphae</taxon>
        <taxon>Cyprinodontiformes</taxon>
        <taxon>Poeciliidae</taxon>
        <taxon>Poeciliinae</taxon>
        <taxon>Poecilia</taxon>
    </lineage>
</organism>
<feature type="transmembrane region" description="Helical" evidence="9">
    <location>
        <begin position="579"/>
        <end position="599"/>
    </location>
</feature>
<proteinExistence type="inferred from homology"/>
<comment type="subcellular location">
    <subcellularLocation>
        <location evidence="1">Membrane</location>
        <topology evidence="1">Multi-pass membrane protein</topology>
    </subcellularLocation>
</comment>
<dbReference type="SMART" id="SM00303">
    <property type="entry name" value="GPS"/>
    <property type="match status" value="1"/>
</dbReference>
<evidence type="ECO:0000256" key="4">
    <source>
        <dbReference type="ARBA" id="ARBA00022729"/>
    </source>
</evidence>
<dbReference type="InterPro" id="IPR051587">
    <property type="entry name" value="Adhesion_GPCR"/>
</dbReference>
<dbReference type="PROSITE" id="PS50221">
    <property type="entry name" value="GAIN_B"/>
    <property type="match status" value="1"/>
</dbReference>
<dbReference type="GO" id="GO:0007166">
    <property type="term" value="P:cell surface receptor signaling pathway"/>
    <property type="evidence" value="ECO:0007669"/>
    <property type="project" value="InterPro"/>
</dbReference>
<keyword evidence="6 9" id="KW-0472">Membrane</keyword>
<dbReference type="Proteomes" id="UP000261500">
    <property type="component" value="Unplaced"/>
</dbReference>
<dbReference type="InterPro" id="IPR046338">
    <property type="entry name" value="GAIN_dom_sf"/>
</dbReference>
<evidence type="ECO:0000256" key="6">
    <source>
        <dbReference type="ARBA" id="ARBA00023136"/>
    </source>
</evidence>
<dbReference type="PRINTS" id="PR01695">
    <property type="entry name" value="IGHEPTARCPTR"/>
</dbReference>
<keyword evidence="4" id="KW-0732">Signal</keyword>
<feature type="transmembrane region" description="Helical" evidence="9">
    <location>
        <begin position="545"/>
        <end position="573"/>
    </location>
</feature>
<feature type="domain" description="GAIN-B" evidence="10">
    <location>
        <begin position="167"/>
        <end position="337"/>
    </location>
</feature>
<dbReference type="InterPro" id="IPR057244">
    <property type="entry name" value="GAIN_B"/>
</dbReference>
<dbReference type="FunFam" id="1.20.1070.10:FF:000058">
    <property type="entry name" value="Adhesion G protein-coupled receptor F5"/>
    <property type="match status" value="1"/>
</dbReference>
<keyword evidence="13" id="KW-1185">Reference proteome</keyword>
<dbReference type="GeneTree" id="ENSGT00940000154603"/>
<reference evidence="12" key="1">
    <citation type="submission" date="2025-08" db="UniProtKB">
        <authorList>
            <consortium name="Ensembl"/>
        </authorList>
    </citation>
    <scope>IDENTIFICATION</scope>
</reference>
<dbReference type="InterPro" id="IPR017981">
    <property type="entry name" value="GPCR_2-like_7TM"/>
</dbReference>
<evidence type="ECO:0000256" key="7">
    <source>
        <dbReference type="ARBA" id="ARBA00023157"/>
    </source>
</evidence>
<comment type="similarity">
    <text evidence="2">Belongs to the G-protein coupled receptor 2 family. Adhesion G-protein coupled receptor (ADGR) subfamily.</text>
</comment>
<accession>A0A3B3VNZ8</accession>